<keyword evidence="1" id="KW-0418">Kinase</keyword>
<dbReference type="EC" id="2.7.1.2" evidence="1"/>
<dbReference type="GO" id="GO:0004340">
    <property type="term" value="F:glucokinase activity"/>
    <property type="evidence" value="ECO:0007669"/>
    <property type="project" value="UniProtKB-EC"/>
</dbReference>
<reference evidence="1 2" key="1">
    <citation type="submission" date="2020-03" db="EMBL/GenBank/DDBJ databases">
        <title>Genomic Encyclopedia of Type Strains, Phase IV (KMG-IV): sequencing the most valuable type-strain genomes for metagenomic binning, comparative biology and taxonomic classification.</title>
        <authorList>
            <person name="Goeker M."/>
        </authorList>
    </citation>
    <scope>NUCLEOTIDE SEQUENCE [LARGE SCALE GENOMIC DNA]</scope>
    <source>
        <strain evidence="1 2">DSM 4733</strain>
    </source>
</reference>
<evidence type="ECO:0000313" key="1">
    <source>
        <dbReference type="EMBL" id="NIJ64937.1"/>
    </source>
</evidence>
<dbReference type="PANTHER" id="PTHR18964:SF169">
    <property type="entry name" value="N-ACETYLMANNOSAMINE KINASE"/>
    <property type="match status" value="1"/>
</dbReference>
<evidence type="ECO:0000313" key="2">
    <source>
        <dbReference type="Proteomes" id="UP000564677"/>
    </source>
</evidence>
<dbReference type="CDD" id="cd23763">
    <property type="entry name" value="ASKHA_ATPase_ROK"/>
    <property type="match status" value="1"/>
</dbReference>
<dbReference type="Pfam" id="PF00480">
    <property type="entry name" value="ROK"/>
    <property type="match status" value="1"/>
</dbReference>
<name>A0A7X5V0D5_9SPHN</name>
<dbReference type="RefSeq" id="WP_167299234.1">
    <property type="nucleotide sequence ID" value="NZ_JAASQV010000001.1"/>
</dbReference>
<sequence>MIVGLDIGGHHVAGALLNRQGHGILVKSYRHSETRSGAASAELLDAWAHLITTIAPDTDRVTGVGIAMPGPFDYRTGTAFFESNGKFQSLYGINVRDELQRRLPASHEIRFLNDATAFAVGCAAMGATGNCARLLAITLGTGLGAAFLDRGIPVIEEEPGAVPPGGCLWNLPFKHGIADDYVSSRWLLTEGARQSGRPQENVARMAADARQDEVVRSVFAEYGANLAAIVAPWARGFGAEAIMLGGRIAGAFDLFAPALRAGLAACDVATPILIHENTEDAAIVGAGQMFAPAFWAEARTRLPRR</sequence>
<dbReference type="PANTHER" id="PTHR18964">
    <property type="entry name" value="ROK (REPRESSOR, ORF, KINASE) FAMILY"/>
    <property type="match status" value="1"/>
</dbReference>
<dbReference type="Gene3D" id="3.30.420.40">
    <property type="match status" value="2"/>
</dbReference>
<dbReference type="InterPro" id="IPR000600">
    <property type="entry name" value="ROK"/>
</dbReference>
<proteinExistence type="predicted"/>
<dbReference type="EMBL" id="JAASQV010000001">
    <property type="protein sequence ID" value="NIJ64937.1"/>
    <property type="molecule type" value="Genomic_DNA"/>
</dbReference>
<protein>
    <submittedName>
        <fullName evidence="1">Glucokinase</fullName>
        <ecNumber evidence="1">2.7.1.2</ecNumber>
    </submittedName>
</protein>
<accession>A0A7X5V0D5</accession>
<organism evidence="1 2">
    <name type="scientific">Sphingomonas leidyi</name>
    <dbReference type="NCBI Taxonomy" id="68569"/>
    <lineage>
        <taxon>Bacteria</taxon>
        <taxon>Pseudomonadati</taxon>
        <taxon>Pseudomonadota</taxon>
        <taxon>Alphaproteobacteria</taxon>
        <taxon>Sphingomonadales</taxon>
        <taxon>Sphingomonadaceae</taxon>
        <taxon>Sphingomonas</taxon>
    </lineage>
</organism>
<keyword evidence="2" id="KW-1185">Reference proteome</keyword>
<comment type="caution">
    <text evidence="1">The sequence shown here is derived from an EMBL/GenBank/DDBJ whole genome shotgun (WGS) entry which is preliminary data.</text>
</comment>
<dbReference type="InterPro" id="IPR043129">
    <property type="entry name" value="ATPase_NBD"/>
</dbReference>
<dbReference type="AlphaFoldDB" id="A0A7X5V0D5"/>
<keyword evidence="1" id="KW-0808">Transferase</keyword>
<gene>
    <name evidence="1" type="ORF">FHR20_001868</name>
</gene>
<dbReference type="Proteomes" id="UP000564677">
    <property type="component" value="Unassembled WGS sequence"/>
</dbReference>
<dbReference type="SUPFAM" id="SSF53067">
    <property type="entry name" value="Actin-like ATPase domain"/>
    <property type="match status" value="1"/>
</dbReference>